<accession>A0A086T5U3</accession>
<keyword evidence="3" id="KW-1185">Reference proteome</keyword>
<comment type="caution">
    <text evidence="2">The sequence shown here is derived from an EMBL/GenBank/DDBJ whole genome shotgun (WGS) entry which is preliminary data.</text>
</comment>
<dbReference type="OrthoDB" id="5367448at2759"/>
<evidence type="ECO:0000256" key="1">
    <source>
        <dbReference type="SAM" id="MobiDB-lite"/>
    </source>
</evidence>
<evidence type="ECO:0000313" key="2">
    <source>
        <dbReference type="EMBL" id="KFH44725.1"/>
    </source>
</evidence>
<dbReference type="Proteomes" id="UP000029964">
    <property type="component" value="Unassembled WGS sequence"/>
</dbReference>
<dbReference type="AlphaFoldDB" id="A0A086T5U3"/>
<proteinExistence type="predicted"/>
<dbReference type="HOGENOM" id="CLU_097236_0_0_1"/>
<dbReference type="EMBL" id="JPKY01000043">
    <property type="protein sequence ID" value="KFH44725.1"/>
    <property type="molecule type" value="Genomic_DNA"/>
</dbReference>
<name>A0A086T5U3_HAPC1</name>
<evidence type="ECO:0000313" key="3">
    <source>
        <dbReference type="Proteomes" id="UP000029964"/>
    </source>
</evidence>
<organism evidence="2 3">
    <name type="scientific">Hapsidospora chrysogenum (strain ATCC 11550 / CBS 779.69 / DSM 880 / IAM 14645 / JCM 23072 / IMI 49137)</name>
    <name type="common">Acremonium chrysogenum</name>
    <dbReference type="NCBI Taxonomy" id="857340"/>
    <lineage>
        <taxon>Eukaryota</taxon>
        <taxon>Fungi</taxon>
        <taxon>Dikarya</taxon>
        <taxon>Ascomycota</taxon>
        <taxon>Pezizomycotina</taxon>
        <taxon>Sordariomycetes</taxon>
        <taxon>Hypocreomycetidae</taxon>
        <taxon>Hypocreales</taxon>
        <taxon>Bionectriaceae</taxon>
        <taxon>Hapsidospora</taxon>
    </lineage>
</organism>
<protein>
    <submittedName>
        <fullName evidence="2">Uncharacterized protein</fullName>
    </submittedName>
</protein>
<dbReference type="STRING" id="857340.A0A086T5U3"/>
<feature type="region of interest" description="Disordered" evidence="1">
    <location>
        <begin position="214"/>
        <end position="247"/>
    </location>
</feature>
<sequence>MSAPTGWWSREAINRAWDKRTLRILVSPRPVTFAERRSVLQVLQQKGAIEVFQKVTGQPSQFIVVAKKETTVQELRRAGRLTYTVSSPEKLPDIRYVDLARPELVDGTKATISHDDAADRVGEGGQVKRQFTVNIFNLPEYNHGGTAYSSPLYGKWPHSYTRHPSFMSTVLKQSLPHNMAAAGLSRWDYNLEDRGEQAEWTAKKARLQVAKWMPTKMKDAASEESPEEEDRSWQKKSPPPLKKYLSF</sequence>
<reference evidence="3" key="1">
    <citation type="journal article" date="2014" name="Genome Announc.">
        <title>Genome sequence and annotation of Acremonium chrysogenum, producer of the beta-lactam antibiotic cephalosporin C.</title>
        <authorList>
            <person name="Terfehr D."/>
            <person name="Dahlmann T.A."/>
            <person name="Specht T."/>
            <person name="Zadra I."/>
            <person name="Kuernsteiner H."/>
            <person name="Kueck U."/>
        </authorList>
    </citation>
    <scope>NUCLEOTIDE SEQUENCE [LARGE SCALE GENOMIC DNA]</scope>
    <source>
        <strain evidence="3">ATCC 11550 / CBS 779.69 / DSM 880 / IAM 14645 / JCM 23072 / IMI 49137</strain>
    </source>
</reference>
<gene>
    <name evidence="2" type="ORF">ACRE_044520</name>
</gene>